<sequence length="327" mass="36668">MEIPEISMISDFEAGMQCFQSPSLISRFLPFSGIEKVPKVYSFWKWGAVVLAILATFSSIIKRLKLLIINIRRIKPSPETLLQHLDVDLDLSDDDDDESLEENSSDDDDDDEPSTSFRYRMSGRHEDFSVKGSFSRYRWQNANLKLRRRHSNGGEGYNLAEFPAGKNVVKLWDSLGLSLGFDDSFEDSDSDGVVSLWDFNKEQKIGDIFGHFPAVTVTAPSRSVILSAAKRGEKNNDVILNAYDTRMRGQIPVAFAQWGRDSAASPANLTSGGIEKVYVRDDGKGVVTIGDMRKFKKPLETLTEDGGDLWWDADGVILDDEFVDCSR</sequence>
<gene>
    <name evidence="1" type="ORF">M9H77_08543</name>
</gene>
<evidence type="ECO:0000313" key="1">
    <source>
        <dbReference type="EMBL" id="KAI5677593.1"/>
    </source>
</evidence>
<accession>A0ACC0BYH8</accession>
<keyword evidence="2" id="KW-1185">Reference proteome</keyword>
<dbReference type="Proteomes" id="UP001060085">
    <property type="component" value="Linkage Group LG02"/>
</dbReference>
<evidence type="ECO:0000313" key="2">
    <source>
        <dbReference type="Proteomes" id="UP001060085"/>
    </source>
</evidence>
<dbReference type="EMBL" id="CM044702">
    <property type="protein sequence ID" value="KAI5677593.1"/>
    <property type="molecule type" value="Genomic_DNA"/>
</dbReference>
<protein>
    <submittedName>
        <fullName evidence="1">Uncharacterized protein</fullName>
    </submittedName>
</protein>
<reference evidence="2" key="1">
    <citation type="journal article" date="2023" name="Nat. Plants">
        <title>Single-cell RNA sequencing provides a high-resolution roadmap for understanding the multicellular compartmentation of specialized metabolism.</title>
        <authorList>
            <person name="Sun S."/>
            <person name="Shen X."/>
            <person name="Li Y."/>
            <person name="Li Y."/>
            <person name="Wang S."/>
            <person name="Li R."/>
            <person name="Zhang H."/>
            <person name="Shen G."/>
            <person name="Guo B."/>
            <person name="Wei J."/>
            <person name="Xu J."/>
            <person name="St-Pierre B."/>
            <person name="Chen S."/>
            <person name="Sun C."/>
        </authorList>
    </citation>
    <scope>NUCLEOTIDE SEQUENCE [LARGE SCALE GENOMIC DNA]</scope>
</reference>
<name>A0ACC0BYH8_CATRO</name>
<proteinExistence type="predicted"/>
<comment type="caution">
    <text evidence="1">The sequence shown here is derived from an EMBL/GenBank/DDBJ whole genome shotgun (WGS) entry which is preliminary data.</text>
</comment>
<organism evidence="1 2">
    <name type="scientific">Catharanthus roseus</name>
    <name type="common">Madagascar periwinkle</name>
    <name type="synonym">Vinca rosea</name>
    <dbReference type="NCBI Taxonomy" id="4058"/>
    <lineage>
        <taxon>Eukaryota</taxon>
        <taxon>Viridiplantae</taxon>
        <taxon>Streptophyta</taxon>
        <taxon>Embryophyta</taxon>
        <taxon>Tracheophyta</taxon>
        <taxon>Spermatophyta</taxon>
        <taxon>Magnoliopsida</taxon>
        <taxon>eudicotyledons</taxon>
        <taxon>Gunneridae</taxon>
        <taxon>Pentapetalae</taxon>
        <taxon>asterids</taxon>
        <taxon>lamiids</taxon>
        <taxon>Gentianales</taxon>
        <taxon>Apocynaceae</taxon>
        <taxon>Rauvolfioideae</taxon>
        <taxon>Vinceae</taxon>
        <taxon>Catharanthinae</taxon>
        <taxon>Catharanthus</taxon>
    </lineage>
</organism>